<proteinExistence type="predicted"/>
<reference evidence="1" key="1">
    <citation type="journal article" date="2014" name="Front. Microbiol.">
        <title>High frequency of phylogenetically diverse reductive dehalogenase-homologous genes in deep subseafloor sedimentary metagenomes.</title>
        <authorList>
            <person name="Kawai M."/>
            <person name="Futagami T."/>
            <person name="Toyoda A."/>
            <person name="Takaki Y."/>
            <person name="Nishi S."/>
            <person name="Hori S."/>
            <person name="Arai W."/>
            <person name="Tsubouchi T."/>
            <person name="Morono Y."/>
            <person name="Uchiyama I."/>
            <person name="Ito T."/>
            <person name="Fujiyama A."/>
            <person name="Inagaki F."/>
            <person name="Takami H."/>
        </authorList>
    </citation>
    <scope>NUCLEOTIDE SEQUENCE</scope>
    <source>
        <strain evidence="1">Expedition CK06-06</strain>
    </source>
</reference>
<dbReference type="EMBL" id="BARW01018013">
    <property type="protein sequence ID" value="GAI93959.1"/>
    <property type="molecule type" value="Genomic_DNA"/>
</dbReference>
<accession>X1UNQ5</accession>
<sequence>MKNNTDTDNNKLNLLLSRIPSVEIILQSKNLKPLIQKHSRKMFTQIVKKVISEEKINAGENGRLYSAKERINKIKEYFKKENLFYLQGVINGTGSNIFLDSWFVF</sequence>
<evidence type="ECO:0000313" key="1">
    <source>
        <dbReference type="EMBL" id="GAI93959.1"/>
    </source>
</evidence>
<comment type="caution">
    <text evidence="1">The sequence shown here is derived from an EMBL/GenBank/DDBJ whole genome shotgun (WGS) entry which is preliminary data.</text>
</comment>
<protein>
    <submittedName>
        <fullName evidence="1">Uncharacterized protein</fullName>
    </submittedName>
</protein>
<gene>
    <name evidence="1" type="ORF">S12H4_30939</name>
</gene>
<organism evidence="1">
    <name type="scientific">marine sediment metagenome</name>
    <dbReference type="NCBI Taxonomy" id="412755"/>
    <lineage>
        <taxon>unclassified sequences</taxon>
        <taxon>metagenomes</taxon>
        <taxon>ecological metagenomes</taxon>
    </lineage>
</organism>
<name>X1UNQ5_9ZZZZ</name>
<dbReference type="Gene3D" id="3.90.1150.110">
    <property type="match status" value="1"/>
</dbReference>
<dbReference type="AlphaFoldDB" id="X1UNQ5"/>